<protein>
    <submittedName>
        <fullName evidence="2">TAXI family TRAP transporter solute-binding subunit</fullName>
    </submittedName>
</protein>
<sequence length="382" mass="41203">MLEKTRLGGVAAVLMAGLVSAGVADAQEVKLPSTLAMTSYDVGAASYNQAVALGTALGNAYSISLRVLPATSDVARLLPVRQGRVDFGVVGSESFNAVEGTEAFAAPEIGPQPLRMLVGSNSDNCFTLALRGDSGIETIEDVKGKRVGWVVGAPALQSNVAGFLAFGGMTWDDVQKVEVASYGASWEAFINGQVDAITTLTTGALAEQAAASPGGLKWLPLPKSNTEGWKRLQEIKPQFSPRVGTLGPNMSKENPLECAGFPFPVLLTYPDRDADLVYNLTKAVAEQFDAYVKIEPAMVGWSVDRQDFQWVVPYHEGAIRYWKELGLWTDEAQAHNDALVKRQELLQEVWESLADAPEAEKTERWLEARRAALEKAGLPVYE</sequence>
<evidence type="ECO:0000313" key="2">
    <source>
        <dbReference type="EMBL" id="MCT8989909.1"/>
    </source>
</evidence>
<dbReference type="AlphaFoldDB" id="A0A9X2X880"/>
<evidence type="ECO:0000256" key="1">
    <source>
        <dbReference type="SAM" id="SignalP"/>
    </source>
</evidence>
<evidence type="ECO:0000313" key="3">
    <source>
        <dbReference type="Proteomes" id="UP001149009"/>
    </source>
</evidence>
<dbReference type="InterPro" id="IPR011852">
    <property type="entry name" value="TRAP_TAXI"/>
</dbReference>
<dbReference type="PANTHER" id="PTHR42941:SF1">
    <property type="entry name" value="SLL1037 PROTEIN"/>
    <property type="match status" value="1"/>
</dbReference>
<dbReference type="RefSeq" id="WP_261514768.1">
    <property type="nucleotide sequence ID" value="NZ_JAODNV010000007.1"/>
</dbReference>
<dbReference type="Gene3D" id="3.40.190.10">
    <property type="entry name" value="Periplasmic binding protein-like II"/>
    <property type="match status" value="2"/>
</dbReference>
<name>A0A9X2X880_9HYPH</name>
<gene>
    <name evidence="2" type="ORF">NYR54_06320</name>
</gene>
<feature type="signal peptide" evidence="1">
    <location>
        <begin position="1"/>
        <end position="26"/>
    </location>
</feature>
<keyword evidence="1" id="KW-0732">Signal</keyword>
<feature type="chain" id="PRO_5040956133" evidence="1">
    <location>
        <begin position="27"/>
        <end position="382"/>
    </location>
</feature>
<dbReference type="EMBL" id="JAODNV010000007">
    <property type="protein sequence ID" value="MCT8989909.1"/>
    <property type="molecule type" value="Genomic_DNA"/>
</dbReference>
<dbReference type="Pfam" id="PF16868">
    <property type="entry name" value="NMT1_3"/>
    <property type="match status" value="1"/>
</dbReference>
<reference evidence="2" key="1">
    <citation type="submission" date="2022-08" db="EMBL/GenBank/DDBJ databases">
        <title>Chelativorans sichuanense sp. nov., a paraffin oil-degrading bacterium isolated from a mixture of oil-based drill cuttings and paddy soil.</title>
        <authorList>
            <person name="Yu J."/>
            <person name="Liu H."/>
            <person name="Chen Q."/>
        </authorList>
    </citation>
    <scope>NUCLEOTIDE SEQUENCE</scope>
    <source>
        <strain evidence="2">SCAU 2101</strain>
    </source>
</reference>
<dbReference type="SUPFAM" id="SSF53850">
    <property type="entry name" value="Periplasmic binding protein-like II"/>
    <property type="match status" value="1"/>
</dbReference>
<dbReference type="NCBIfam" id="TIGR02122">
    <property type="entry name" value="TRAP_TAXI"/>
    <property type="match status" value="1"/>
</dbReference>
<keyword evidence="3" id="KW-1185">Reference proteome</keyword>
<dbReference type="PANTHER" id="PTHR42941">
    <property type="entry name" value="SLL1037 PROTEIN"/>
    <property type="match status" value="1"/>
</dbReference>
<dbReference type="Proteomes" id="UP001149009">
    <property type="component" value="Unassembled WGS sequence"/>
</dbReference>
<accession>A0A9X2X880</accession>
<comment type="caution">
    <text evidence="2">The sequence shown here is derived from an EMBL/GenBank/DDBJ whole genome shotgun (WGS) entry which is preliminary data.</text>
</comment>
<proteinExistence type="predicted"/>
<organism evidence="2 3">
    <name type="scientific">Chelativorans petroleitrophicus</name>
    <dbReference type="NCBI Taxonomy" id="2975484"/>
    <lineage>
        <taxon>Bacteria</taxon>
        <taxon>Pseudomonadati</taxon>
        <taxon>Pseudomonadota</taxon>
        <taxon>Alphaproteobacteria</taxon>
        <taxon>Hyphomicrobiales</taxon>
        <taxon>Phyllobacteriaceae</taxon>
        <taxon>Chelativorans</taxon>
    </lineage>
</organism>